<feature type="domain" description="CobW C-terminal" evidence="2">
    <location>
        <begin position="267"/>
        <end position="352"/>
    </location>
</feature>
<evidence type="ECO:0000259" key="2">
    <source>
        <dbReference type="SMART" id="SM00833"/>
    </source>
</evidence>
<sequence length="356" mass="37505">MSVPVYLLSGFLGSGKTTLLLRLLEECARRELNAALLMNELGQIDVDGSLVSEKLRLPVRKLLDGCLCCTKRSELESSLVSLARTVPDVLFVELTGVADPAELRELLQDGGTAHAAGLELAAVVTVVDAGTFAEYNSRFSADRELVRTLRSQVASADLVLLNKADTAPEAQRLKARRAVKKQNAAAAVLETERCRIDAASLLHGIHPRRSAAGAAASRGDAAPAGAVPGASAGTGPSMAGTAAAASRTLKTLPTAQPLADRYSGGSLRSLTLPAPAGTQPERAEVERFLRELGDGLVRAKGYLRLGGETLLLQHAGGRAEWEPASYPGQPYLVLIGSALDEGPLRERWASLYGSRP</sequence>
<dbReference type="InterPro" id="IPR011629">
    <property type="entry name" value="CobW-like_C"/>
</dbReference>
<evidence type="ECO:0000313" key="4">
    <source>
        <dbReference type="Proteomes" id="UP000234789"/>
    </source>
</evidence>
<dbReference type="GO" id="GO:0005737">
    <property type="term" value="C:cytoplasm"/>
    <property type="evidence" value="ECO:0007669"/>
    <property type="project" value="TreeGrafter"/>
</dbReference>
<accession>A0A2N5N636</accession>
<dbReference type="OrthoDB" id="9808822at2"/>
<dbReference type="InterPro" id="IPR051316">
    <property type="entry name" value="Zinc-reg_GTPase_activator"/>
</dbReference>
<keyword evidence="4" id="KW-1185">Reference proteome</keyword>
<dbReference type="AlphaFoldDB" id="A0A2N5N636"/>
<dbReference type="InterPro" id="IPR003495">
    <property type="entry name" value="CobW/HypB/UreG_nucleotide-bd"/>
</dbReference>
<dbReference type="InterPro" id="IPR027417">
    <property type="entry name" value="P-loop_NTPase"/>
</dbReference>
<dbReference type="Proteomes" id="UP000234789">
    <property type="component" value="Unassembled WGS sequence"/>
</dbReference>
<comment type="caution">
    <text evidence="3">The sequence shown here is derived from an EMBL/GenBank/DDBJ whole genome shotgun (WGS) entry which is preliminary data.</text>
</comment>
<dbReference type="PANTHER" id="PTHR13748:SF62">
    <property type="entry name" value="COBW DOMAIN-CONTAINING PROTEIN"/>
    <property type="match status" value="1"/>
</dbReference>
<proteinExistence type="predicted"/>
<dbReference type="PANTHER" id="PTHR13748">
    <property type="entry name" value="COBW-RELATED"/>
    <property type="match status" value="1"/>
</dbReference>
<dbReference type="Pfam" id="PF07683">
    <property type="entry name" value="CobW_C"/>
    <property type="match status" value="1"/>
</dbReference>
<organism evidence="3 4">
    <name type="scientific">Paenibacillus pasadenensis</name>
    <dbReference type="NCBI Taxonomy" id="217090"/>
    <lineage>
        <taxon>Bacteria</taxon>
        <taxon>Bacillati</taxon>
        <taxon>Bacillota</taxon>
        <taxon>Bacilli</taxon>
        <taxon>Bacillales</taxon>
        <taxon>Paenibacillaceae</taxon>
        <taxon>Paenibacillus</taxon>
    </lineage>
</organism>
<dbReference type="SUPFAM" id="SSF52540">
    <property type="entry name" value="P-loop containing nucleoside triphosphate hydrolases"/>
    <property type="match status" value="1"/>
</dbReference>
<gene>
    <name evidence="3" type="ORF">B8V81_4201</name>
</gene>
<protein>
    <submittedName>
        <fullName evidence="3">Putative metal chaperone, involved in Zn homeostasis, GTPase of COG0523 family</fullName>
    </submittedName>
</protein>
<evidence type="ECO:0000313" key="3">
    <source>
        <dbReference type="EMBL" id="PLT45770.1"/>
    </source>
</evidence>
<dbReference type="EMBL" id="NFEZ01000004">
    <property type="protein sequence ID" value="PLT45770.1"/>
    <property type="molecule type" value="Genomic_DNA"/>
</dbReference>
<dbReference type="Gene3D" id="3.40.50.300">
    <property type="entry name" value="P-loop containing nucleotide triphosphate hydrolases"/>
    <property type="match status" value="1"/>
</dbReference>
<dbReference type="CDD" id="cd03112">
    <property type="entry name" value="CobW-like"/>
    <property type="match status" value="1"/>
</dbReference>
<feature type="region of interest" description="Disordered" evidence="1">
    <location>
        <begin position="212"/>
        <end position="239"/>
    </location>
</feature>
<reference evidence="3 4" key="1">
    <citation type="submission" date="2017-05" db="EMBL/GenBank/DDBJ databases">
        <title>Functional genome analysis of Paenibacillus pasadenensis strain R16: insights on endophytic life style and antifungal activity.</title>
        <authorList>
            <person name="Passera A."/>
            <person name="Marcolungo L."/>
            <person name="Casati P."/>
            <person name="Brasca M."/>
            <person name="Quaglino F."/>
            <person name="Delledonne M."/>
        </authorList>
    </citation>
    <scope>NUCLEOTIDE SEQUENCE [LARGE SCALE GENOMIC DNA]</scope>
    <source>
        <strain evidence="3 4">R16</strain>
    </source>
</reference>
<dbReference type="RefSeq" id="WP_028599663.1">
    <property type="nucleotide sequence ID" value="NZ_BIMM01000031.1"/>
</dbReference>
<name>A0A2N5N636_9BACL</name>
<dbReference type="SMART" id="SM00833">
    <property type="entry name" value="CobW_C"/>
    <property type="match status" value="1"/>
</dbReference>
<dbReference type="SUPFAM" id="SSF90002">
    <property type="entry name" value="Hypothetical protein YjiA, C-terminal domain"/>
    <property type="match status" value="1"/>
</dbReference>
<evidence type="ECO:0000256" key="1">
    <source>
        <dbReference type="SAM" id="MobiDB-lite"/>
    </source>
</evidence>
<dbReference type="Pfam" id="PF02492">
    <property type="entry name" value="cobW"/>
    <property type="match status" value="1"/>
</dbReference>
<feature type="compositionally biased region" description="Low complexity" evidence="1">
    <location>
        <begin position="212"/>
        <end position="236"/>
    </location>
</feature>